<proteinExistence type="predicted"/>
<dbReference type="GO" id="GO:0016787">
    <property type="term" value="F:hydrolase activity"/>
    <property type="evidence" value="ECO:0007669"/>
    <property type="project" value="InterPro"/>
</dbReference>
<protein>
    <recommendedName>
        <fullName evidence="1">3-keto-alpha-glucoside-1,2-lyase/3-keto-2-hydroxy-glucal hydratase domain-containing protein</fullName>
    </recommendedName>
</protein>
<evidence type="ECO:0000313" key="2">
    <source>
        <dbReference type="EMBL" id="QDU60539.1"/>
    </source>
</evidence>
<reference evidence="2 3" key="1">
    <citation type="submission" date="2019-02" db="EMBL/GenBank/DDBJ databases">
        <title>Deep-cultivation of Planctomycetes and their phenomic and genomic characterization uncovers novel biology.</title>
        <authorList>
            <person name="Wiegand S."/>
            <person name="Jogler M."/>
            <person name="Boedeker C."/>
            <person name="Pinto D."/>
            <person name="Vollmers J."/>
            <person name="Rivas-Marin E."/>
            <person name="Kohn T."/>
            <person name="Peeters S.H."/>
            <person name="Heuer A."/>
            <person name="Rast P."/>
            <person name="Oberbeckmann S."/>
            <person name="Bunk B."/>
            <person name="Jeske O."/>
            <person name="Meyerdierks A."/>
            <person name="Storesund J.E."/>
            <person name="Kallscheuer N."/>
            <person name="Luecker S."/>
            <person name="Lage O.M."/>
            <person name="Pohl T."/>
            <person name="Merkel B.J."/>
            <person name="Hornburger P."/>
            <person name="Mueller R.-W."/>
            <person name="Bruemmer F."/>
            <person name="Labrenz M."/>
            <person name="Spormann A.M."/>
            <person name="Op den Camp H."/>
            <person name="Overmann J."/>
            <person name="Amann R."/>
            <person name="Jetten M.S.M."/>
            <person name="Mascher T."/>
            <person name="Medema M.H."/>
            <person name="Devos D.P."/>
            <person name="Kaster A.-K."/>
            <person name="Ovreas L."/>
            <person name="Rohde M."/>
            <person name="Galperin M.Y."/>
            <person name="Jogler C."/>
        </authorList>
    </citation>
    <scope>NUCLEOTIDE SEQUENCE [LARGE SCALE GENOMIC DNA]</scope>
    <source>
        <strain evidence="2 3">Pan216</strain>
    </source>
</reference>
<sequence>MNAILLTGVIALAPLAALESDEIQGQWKGTTTVAGNGHQSKVVAKIAALGGNKYGGIVHVTDPKGDVHEAPISFEVETKGSAVTVTGSSEMKGEPVKVSGTISEGSFTGSFDAPEEKGTFALTREKLKSPTAGKKAPEGAIVLFDGKSLNAWKKARSKNAPAGWKVVDGAMQVVPKSGSVQSKQPLGDGHYHIEFKTPFMPESRGQARGNSGVYFQGRYEVQVLDSFGQPPRDNEAGGIYKVSVPKVNASYPPGEWQTYDVDFEAPKFEGGKMVAPGKITVRHNGVVIHEDVELTKTTNGAADNKMDQPGGVMLQDHGNPVEYRNLWMMPKK</sequence>
<evidence type="ECO:0000313" key="3">
    <source>
        <dbReference type="Proteomes" id="UP000317093"/>
    </source>
</evidence>
<keyword evidence="3" id="KW-1185">Reference proteome</keyword>
<dbReference type="KEGG" id="knv:Pan216_13810"/>
<dbReference type="Pfam" id="PF06439">
    <property type="entry name" value="3keto-disac_hyd"/>
    <property type="match status" value="1"/>
</dbReference>
<gene>
    <name evidence="2" type="ORF">Pan216_13810</name>
</gene>
<organism evidence="2 3">
    <name type="scientific">Kolteria novifilia</name>
    <dbReference type="NCBI Taxonomy" id="2527975"/>
    <lineage>
        <taxon>Bacteria</taxon>
        <taxon>Pseudomonadati</taxon>
        <taxon>Planctomycetota</taxon>
        <taxon>Planctomycetia</taxon>
        <taxon>Kolteriales</taxon>
        <taxon>Kolteriaceae</taxon>
        <taxon>Kolteria</taxon>
    </lineage>
</organism>
<dbReference type="InterPro" id="IPR010496">
    <property type="entry name" value="AL/BT2_dom"/>
</dbReference>
<dbReference type="EMBL" id="CP036279">
    <property type="protein sequence ID" value="QDU60539.1"/>
    <property type="molecule type" value="Genomic_DNA"/>
</dbReference>
<dbReference type="Proteomes" id="UP000317093">
    <property type="component" value="Chromosome"/>
</dbReference>
<dbReference type="AlphaFoldDB" id="A0A518B0N0"/>
<evidence type="ECO:0000259" key="1">
    <source>
        <dbReference type="Pfam" id="PF06439"/>
    </source>
</evidence>
<feature type="domain" description="3-keto-alpha-glucoside-1,2-lyase/3-keto-2-hydroxy-glucal hydratase" evidence="1">
    <location>
        <begin position="139"/>
        <end position="328"/>
    </location>
</feature>
<accession>A0A518B0N0</accession>
<dbReference type="Gene3D" id="2.60.120.560">
    <property type="entry name" value="Exo-inulinase, domain 1"/>
    <property type="match status" value="1"/>
</dbReference>
<dbReference type="RefSeq" id="WP_419193337.1">
    <property type="nucleotide sequence ID" value="NZ_CP036279.1"/>
</dbReference>
<name>A0A518B0N0_9BACT</name>